<keyword evidence="2" id="KW-0812">Transmembrane</keyword>
<feature type="compositionally biased region" description="Low complexity" evidence="1">
    <location>
        <begin position="105"/>
        <end position="118"/>
    </location>
</feature>
<dbReference type="AlphaFoldDB" id="A0A4Y8IFB2"/>
<reference evidence="3 4" key="1">
    <citation type="submission" date="2019-03" db="EMBL/GenBank/DDBJ databases">
        <authorList>
            <person name="He R.-H."/>
        </authorList>
    </citation>
    <scope>NUCLEOTIDE SEQUENCE [LARGE SCALE GENOMIC DNA]</scope>
    <source>
        <strain evidence="4">SH 714</strain>
    </source>
</reference>
<protein>
    <submittedName>
        <fullName evidence="3">Uncharacterized protein</fullName>
    </submittedName>
</protein>
<evidence type="ECO:0000256" key="2">
    <source>
        <dbReference type="SAM" id="Phobius"/>
    </source>
</evidence>
<evidence type="ECO:0000313" key="4">
    <source>
        <dbReference type="Proteomes" id="UP000297975"/>
    </source>
</evidence>
<sequence length="290" mass="33069">MSDDQNHNRPLEEELNEFPNYEMNPKKADEIYENVLNTARQMDIKDQRRNTMNKVAVALTSVAAVIVIAFASINMFDQVFTNELNESSSTAENSADDGGFDASSEDSTNTNEDSSSDNADTPELSDEEIIKQQADEVINHIAQKNTEDLSKMVHEEKGLLFSPYVNISEQAQVFNLEQVDNFLNDSKTYTWGTQDGSGKPIELTPADYFEEYIYDRDYKNADEVLYDENKTRGTMKNNINEVFPNSKVVEYYIEPSEEGGMDWNSLNLVFQENSEGEWKLVAIVHDQWTI</sequence>
<gene>
    <name evidence="3" type="ORF">E3U55_12685</name>
</gene>
<evidence type="ECO:0000313" key="3">
    <source>
        <dbReference type="EMBL" id="TFB15102.1"/>
    </source>
</evidence>
<proteinExistence type="predicted"/>
<dbReference type="Proteomes" id="UP000297975">
    <property type="component" value="Unassembled WGS sequence"/>
</dbReference>
<dbReference type="OrthoDB" id="1267107at2"/>
<evidence type="ECO:0000256" key="1">
    <source>
        <dbReference type="SAM" id="MobiDB-lite"/>
    </source>
</evidence>
<accession>A0A4Y8IFB2</accession>
<dbReference type="EMBL" id="SOPW01000014">
    <property type="protein sequence ID" value="TFB15102.1"/>
    <property type="molecule type" value="Genomic_DNA"/>
</dbReference>
<feature type="transmembrane region" description="Helical" evidence="2">
    <location>
        <begin position="55"/>
        <end position="76"/>
    </location>
</feature>
<organism evidence="3 4">
    <name type="scientific">Filobacillus milosensis</name>
    <dbReference type="NCBI Taxonomy" id="94137"/>
    <lineage>
        <taxon>Bacteria</taxon>
        <taxon>Bacillati</taxon>
        <taxon>Bacillota</taxon>
        <taxon>Bacilli</taxon>
        <taxon>Bacillales</taxon>
        <taxon>Bacillaceae</taxon>
        <taxon>Filobacillus</taxon>
    </lineage>
</organism>
<comment type="caution">
    <text evidence="3">The sequence shown here is derived from an EMBL/GenBank/DDBJ whole genome shotgun (WGS) entry which is preliminary data.</text>
</comment>
<feature type="region of interest" description="Disordered" evidence="1">
    <location>
        <begin position="87"/>
        <end position="124"/>
    </location>
</feature>
<name>A0A4Y8IFB2_9BACI</name>
<keyword evidence="2" id="KW-0472">Membrane</keyword>
<dbReference type="RefSeq" id="WP_134340845.1">
    <property type="nucleotide sequence ID" value="NZ_SOPW01000014.1"/>
</dbReference>
<keyword evidence="4" id="KW-1185">Reference proteome</keyword>
<keyword evidence="2" id="KW-1133">Transmembrane helix</keyword>